<proteinExistence type="evidence at transcript level"/>
<reference evidence="1" key="1">
    <citation type="journal article" date="2014" name="PLoS Negl. Trop. Dis.">
        <title>An updated insight into the Sialotranscriptome of Triatoma infestans: developmental stage and geographic variations.</title>
        <authorList>
            <person name="Schwarz A."/>
            <person name="Medrano-Mercado N."/>
            <person name="Schaub G.A."/>
            <person name="Struchiner C.J."/>
            <person name="Bargues M.D."/>
            <person name="Levy M.Z."/>
            <person name="Ribeiro J.M."/>
        </authorList>
    </citation>
    <scope>NUCLEOTIDE SEQUENCE</scope>
    <source>
        <strain evidence="1">Chile</strain>
        <tissue evidence="1">Salivary glands</tissue>
    </source>
</reference>
<organism evidence="1">
    <name type="scientific">Triatoma infestans</name>
    <name type="common">Assassin bug</name>
    <dbReference type="NCBI Taxonomy" id="30076"/>
    <lineage>
        <taxon>Eukaryota</taxon>
        <taxon>Metazoa</taxon>
        <taxon>Ecdysozoa</taxon>
        <taxon>Arthropoda</taxon>
        <taxon>Hexapoda</taxon>
        <taxon>Insecta</taxon>
        <taxon>Pterygota</taxon>
        <taxon>Neoptera</taxon>
        <taxon>Paraneoptera</taxon>
        <taxon>Hemiptera</taxon>
        <taxon>Heteroptera</taxon>
        <taxon>Panheteroptera</taxon>
        <taxon>Cimicomorpha</taxon>
        <taxon>Reduviidae</taxon>
        <taxon>Triatominae</taxon>
        <taxon>Triatoma</taxon>
    </lineage>
</organism>
<name>A0A023F258_TRIIF</name>
<dbReference type="EMBL" id="GBBI01003693">
    <property type="protein sequence ID" value="JAC15019.1"/>
    <property type="molecule type" value="mRNA"/>
</dbReference>
<feature type="non-terminal residue" evidence="1">
    <location>
        <position position="85"/>
    </location>
</feature>
<dbReference type="AlphaFoldDB" id="A0A023F258"/>
<protein>
    <submittedName>
        <fullName evidence="1">Putative secreted protein</fullName>
    </submittedName>
</protein>
<accession>A0A023F258</accession>
<evidence type="ECO:0000313" key="1">
    <source>
        <dbReference type="EMBL" id="JAC15019.1"/>
    </source>
</evidence>
<sequence length="85" mass="9875">MYNHIIFQCTQICFSIALLIFFTSSKNVHFFEIQYFNYNSSTSSMILPQTVYFATNSTHSANSLTMISHCLYFYYPGEPIFATIL</sequence>